<name>A0ABS4TLN3_9PSEU</name>
<dbReference type="SUPFAM" id="SSF53067">
    <property type="entry name" value="Actin-like ATPase domain"/>
    <property type="match status" value="1"/>
</dbReference>
<comment type="caution">
    <text evidence="1">The sequence shown here is derived from an EMBL/GenBank/DDBJ whole genome shotgun (WGS) entry which is preliminary data.</text>
</comment>
<reference evidence="1 2" key="1">
    <citation type="submission" date="2021-03" db="EMBL/GenBank/DDBJ databases">
        <title>Sequencing the genomes of 1000 actinobacteria strains.</title>
        <authorList>
            <person name="Klenk H.-P."/>
        </authorList>
    </citation>
    <scope>NUCLEOTIDE SEQUENCE [LARGE SCALE GENOMIC DNA]</scope>
    <source>
        <strain evidence="1 2">DSM 46670</strain>
    </source>
</reference>
<organism evidence="1 2">
    <name type="scientific">Kibdelosporangium banguiense</name>
    <dbReference type="NCBI Taxonomy" id="1365924"/>
    <lineage>
        <taxon>Bacteria</taxon>
        <taxon>Bacillati</taxon>
        <taxon>Actinomycetota</taxon>
        <taxon>Actinomycetes</taxon>
        <taxon>Pseudonocardiales</taxon>
        <taxon>Pseudonocardiaceae</taxon>
        <taxon>Kibdelosporangium</taxon>
    </lineage>
</organism>
<accession>A0ABS4TLN3</accession>
<proteinExistence type="predicted"/>
<evidence type="ECO:0000313" key="1">
    <source>
        <dbReference type="EMBL" id="MBP2324791.1"/>
    </source>
</evidence>
<dbReference type="Gene3D" id="3.30.420.40">
    <property type="match status" value="1"/>
</dbReference>
<dbReference type="EMBL" id="JAGINW010000001">
    <property type="protein sequence ID" value="MBP2324791.1"/>
    <property type="molecule type" value="Genomic_DNA"/>
</dbReference>
<protein>
    <recommendedName>
        <fullName evidence="3">Molecular chaperone</fullName>
    </recommendedName>
</protein>
<gene>
    <name evidence="1" type="ORF">JOF56_005176</name>
</gene>
<evidence type="ECO:0008006" key="3">
    <source>
        <dbReference type="Google" id="ProtNLM"/>
    </source>
</evidence>
<sequence length="976" mass="105835">MMGTPSTTSRSPLRASGPAGRADVIAGVDLGTWSSVVTLFCNQQIRALTFDPAVIGKLRAGLADLLGSPELRSLDAEIRTELAEIAQQAAELRSLPPFRSLDELIGHLGTGDDPQTSAALTRATAVAVERLLGYQSHSSLRATLALRLHRMYDTAFDQPALRVSHLWPMPINRYGTYEVTSILSVPREGDITDGHLLDDTASVFTASGIQFPGMKRWLNRVQPVNELMDVRLPDGWLPESEVLLGQAVHDLVRRVETDVLGNSLVDGLDLPGARLRQFVATYPTTLAPQAKERMRRFVRDSLGCLDCELRMSWDEAVGSGMYFVMRTMAGFREAGLDAFRHRARPLPGMDGRGWRQHMLIIDIGGGTTDIALLAIDLFDRTARPRAGADDEPETQGREYELKPQVLGTTGHPQLGGDLLTLRMFYWLKAAIADVLHADHPQAPFVPKVIGSRSLNPVPLAIRQALRDLVPTHHKDASHGPALTLRPRTASFEKLWTEVENGKANPVDPSVCQDAGGRKFRLSEALVKELPDTEWSAKLAAHTGDIELTADEFGSLLRPIVEVAAGLAADLVRRSLGDDPDARLDIVALSGRTTNMPGVDRIVADTLAQELARADGGRPVAWDPGGIVVERTHAKQAASIGATWAAGGDAYNPGECDFGRDVVRVDVGNLLATLPVDLGLAGPEGKSEPVLRAGTPFDMADPSGRFARCSFTRSRWRRLSPLTSLHRILASSVREDIHSMMWGVYGHDRDEANSGTVWFQIQVDQELTPKLLLCKGTADGVRPWLHPDEGAALASVAKVDLRSQQRLADHFDGQKLVTVPRIEAVRVGDTAAAPVELFAAGPAEQALTCAVPTDGGAQRAWDAGLAGDFDRTAGISAAPLPITAAPDRYRLVVDGIEIEEDLEPPAFLPGAGPGMNTPYWVVLDDRGVLRVHAGYPAYLATDSLKQMRACPGVVHVADMEEGDPMWDPRWDPFTGDH</sequence>
<dbReference type="Proteomes" id="UP001519332">
    <property type="component" value="Unassembled WGS sequence"/>
</dbReference>
<dbReference type="RefSeq" id="WP_209642070.1">
    <property type="nucleotide sequence ID" value="NZ_JAGINW010000001.1"/>
</dbReference>
<keyword evidence="2" id="KW-1185">Reference proteome</keyword>
<evidence type="ECO:0000313" key="2">
    <source>
        <dbReference type="Proteomes" id="UP001519332"/>
    </source>
</evidence>
<dbReference type="InterPro" id="IPR043129">
    <property type="entry name" value="ATPase_NBD"/>
</dbReference>